<dbReference type="GO" id="GO:0000976">
    <property type="term" value="F:transcription cis-regulatory region binding"/>
    <property type="evidence" value="ECO:0007669"/>
    <property type="project" value="TreeGrafter"/>
</dbReference>
<evidence type="ECO:0000256" key="1">
    <source>
        <dbReference type="ARBA" id="ARBA00023125"/>
    </source>
</evidence>
<dbReference type="EMBL" id="CP031263">
    <property type="protein sequence ID" value="AXH91761.1"/>
    <property type="molecule type" value="Genomic_DNA"/>
</dbReference>
<evidence type="ECO:0000259" key="4">
    <source>
        <dbReference type="PROSITE" id="PS50977"/>
    </source>
</evidence>
<dbReference type="InterPro" id="IPR009057">
    <property type="entry name" value="Homeodomain-like_sf"/>
</dbReference>
<dbReference type="PROSITE" id="PS50977">
    <property type="entry name" value="HTH_TETR_2"/>
    <property type="match status" value="1"/>
</dbReference>
<dbReference type="PANTHER" id="PTHR30055">
    <property type="entry name" value="HTH-TYPE TRANSCRIPTIONAL REGULATOR RUTR"/>
    <property type="match status" value="1"/>
</dbReference>
<proteinExistence type="predicted"/>
<feature type="compositionally biased region" description="Basic and acidic residues" evidence="3">
    <location>
        <begin position="14"/>
        <end position="25"/>
    </location>
</feature>
<feature type="DNA-binding region" description="H-T-H motif" evidence="2">
    <location>
        <begin position="65"/>
        <end position="84"/>
    </location>
</feature>
<reference evidence="5 6" key="1">
    <citation type="submission" date="2018-07" db="EMBL/GenBank/DDBJ databases">
        <authorList>
            <person name="Ye Y."/>
        </authorList>
    </citation>
    <scope>NUCLEOTIDE SEQUENCE [LARGE SCALE GENOMIC DNA]</scope>
    <source>
        <strain evidence="6">H14(2018)</strain>
    </source>
</reference>
<dbReference type="GO" id="GO:0003700">
    <property type="term" value="F:DNA-binding transcription factor activity"/>
    <property type="evidence" value="ECO:0007669"/>
    <property type="project" value="TreeGrafter"/>
</dbReference>
<evidence type="ECO:0000313" key="5">
    <source>
        <dbReference type="EMBL" id="AXH91761.1"/>
    </source>
</evidence>
<evidence type="ECO:0000256" key="2">
    <source>
        <dbReference type="PROSITE-ProRule" id="PRU00335"/>
    </source>
</evidence>
<dbReference type="InterPro" id="IPR001647">
    <property type="entry name" value="HTH_TetR"/>
</dbReference>
<dbReference type="PANTHER" id="PTHR30055:SF153">
    <property type="entry name" value="HTH-TYPE TRANSCRIPTIONAL REPRESSOR RV3405C"/>
    <property type="match status" value="1"/>
</dbReference>
<feature type="region of interest" description="Disordered" evidence="3">
    <location>
        <begin position="1"/>
        <end position="25"/>
    </location>
</feature>
<gene>
    <name evidence="5" type="ORF">DVH21_18580</name>
</gene>
<dbReference type="Proteomes" id="UP000253958">
    <property type="component" value="Chromosome"/>
</dbReference>
<dbReference type="Gene3D" id="1.10.357.10">
    <property type="entry name" value="Tetracycline Repressor, domain 2"/>
    <property type="match status" value="1"/>
</dbReference>
<dbReference type="InterPro" id="IPR036271">
    <property type="entry name" value="Tet_transcr_reg_TetR-rel_C_sf"/>
</dbReference>
<reference evidence="5 6" key="2">
    <citation type="submission" date="2018-08" db="EMBL/GenBank/DDBJ databases">
        <title>Streptomyces kandeliansis sp. nov., an endophytic bacterium isolated from mangrove plant.</title>
        <authorList>
            <person name="Wang R."/>
        </authorList>
    </citation>
    <scope>NUCLEOTIDE SEQUENCE [LARGE SCALE GENOMIC DNA]</scope>
    <source>
        <strain evidence="6">H14(2018)</strain>
    </source>
</reference>
<feature type="domain" description="HTH tetR-type" evidence="4">
    <location>
        <begin position="42"/>
        <end position="102"/>
    </location>
</feature>
<dbReference type="Pfam" id="PF00440">
    <property type="entry name" value="TetR_N"/>
    <property type="match status" value="1"/>
</dbReference>
<keyword evidence="1 2" id="KW-0238">DNA-binding</keyword>
<sequence>MARTAPAQASSPEAGHDEPADRPESLLERAFTEALHSADDSDEVATRILDAAYEQFCRMGIRRSTMEDVARRAGVSRITAYRRFATKDRLVEQVVRREFRRYFDRFLVDIQQAATVGDRVVLGFVSALDAIRRNPLIGGLMSVEPDVLIPSMISDGGRTLATVQRFVAGQLRREQRAGTIAATVDVEVVAELMTRLSCSFLLTPSHVIDLDDADELRTMARRFLVPMLEPGSQAE</sequence>
<dbReference type="AlphaFoldDB" id="A0A6N3K1H4"/>
<protein>
    <submittedName>
        <fullName evidence="5">TetR/AcrR family transcriptional regulator</fullName>
    </submittedName>
</protein>
<dbReference type="InterPro" id="IPR050109">
    <property type="entry name" value="HTH-type_TetR-like_transc_reg"/>
</dbReference>
<dbReference type="RefSeq" id="WP_013285328.1">
    <property type="nucleotide sequence ID" value="NZ_CBDRIO010000004.1"/>
</dbReference>
<dbReference type="PRINTS" id="PR00455">
    <property type="entry name" value="HTHTETR"/>
</dbReference>
<organism evidence="5 6">
    <name type="scientific">Micromonospora aurantiaca</name>
    <name type="common">nom. illeg.</name>
    <dbReference type="NCBI Taxonomy" id="47850"/>
    <lineage>
        <taxon>Bacteria</taxon>
        <taxon>Bacillati</taxon>
        <taxon>Actinomycetota</taxon>
        <taxon>Actinomycetes</taxon>
        <taxon>Micromonosporales</taxon>
        <taxon>Micromonosporaceae</taxon>
        <taxon>Micromonospora</taxon>
    </lineage>
</organism>
<evidence type="ECO:0000256" key="3">
    <source>
        <dbReference type="SAM" id="MobiDB-lite"/>
    </source>
</evidence>
<accession>A0A6N3K1H4</accession>
<dbReference type="OMA" id="GIRRSTM"/>
<name>A0A6N3K1H4_9ACTN</name>
<dbReference type="SUPFAM" id="SSF46689">
    <property type="entry name" value="Homeodomain-like"/>
    <property type="match status" value="1"/>
</dbReference>
<dbReference type="SUPFAM" id="SSF48498">
    <property type="entry name" value="Tetracyclin repressor-like, C-terminal domain"/>
    <property type="match status" value="1"/>
</dbReference>
<evidence type="ECO:0000313" key="6">
    <source>
        <dbReference type="Proteomes" id="UP000253958"/>
    </source>
</evidence>